<proteinExistence type="predicted"/>
<feature type="compositionally biased region" description="Basic residues" evidence="1">
    <location>
        <begin position="169"/>
        <end position="188"/>
    </location>
</feature>
<gene>
    <name evidence="2" type="ORF">ASZ90_000765</name>
</gene>
<feature type="region of interest" description="Disordered" evidence="1">
    <location>
        <begin position="97"/>
        <end position="188"/>
    </location>
</feature>
<organism evidence="2">
    <name type="scientific">hydrocarbon metagenome</name>
    <dbReference type="NCBI Taxonomy" id="938273"/>
    <lineage>
        <taxon>unclassified sequences</taxon>
        <taxon>metagenomes</taxon>
        <taxon>ecological metagenomes</taxon>
    </lineage>
</organism>
<reference evidence="2" key="1">
    <citation type="journal article" date="2015" name="Proc. Natl. Acad. Sci. U.S.A.">
        <title>Networks of energetic and metabolic interactions define dynamics in microbial communities.</title>
        <authorList>
            <person name="Embree M."/>
            <person name="Liu J.K."/>
            <person name="Al-Bassam M.M."/>
            <person name="Zengler K."/>
        </authorList>
    </citation>
    <scope>NUCLEOTIDE SEQUENCE</scope>
</reference>
<evidence type="ECO:0000256" key="1">
    <source>
        <dbReference type="SAM" id="MobiDB-lite"/>
    </source>
</evidence>
<sequence length="188" mass="19700">MPGAGGVFRKRDSKGPWPVGRRRLVARPHAWGPGGFYPHHFTARDGRGRVRRGGHGGAGAHGSRPGPADRGRSGFPAGGGGGAAGNRGRVLGAWLPCGGGSGRRVAPGSRGGGRGFHQPGGLRGHRRDLRGGRTSRGGRHHGAFQDANSRPGPGRQVRTGVFRAEHERGHKRAFVRAARPGKKARSRL</sequence>
<protein>
    <submittedName>
        <fullName evidence="2">Transcriptional accessory protein</fullName>
    </submittedName>
</protein>
<accession>A0A0W8GA26</accession>
<evidence type="ECO:0000313" key="2">
    <source>
        <dbReference type="EMBL" id="KUG29347.1"/>
    </source>
</evidence>
<feature type="region of interest" description="Disordered" evidence="1">
    <location>
        <begin position="42"/>
        <end position="83"/>
    </location>
</feature>
<dbReference type="EMBL" id="LNQE01000099">
    <property type="protein sequence ID" value="KUG29347.1"/>
    <property type="molecule type" value="Genomic_DNA"/>
</dbReference>
<name>A0A0W8GA26_9ZZZZ</name>
<dbReference type="AlphaFoldDB" id="A0A0W8GA26"/>
<comment type="caution">
    <text evidence="2">The sequence shown here is derived from an EMBL/GenBank/DDBJ whole genome shotgun (WGS) entry which is preliminary data.</text>
</comment>
<feature type="region of interest" description="Disordered" evidence="1">
    <location>
        <begin position="1"/>
        <end position="21"/>
    </location>
</feature>